<evidence type="ECO:0000313" key="1">
    <source>
        <dbReference type="EMBL" id="MVM31397.1"/>
    </source>
</evidence>
<sequence>MAVQVAGKAEYVVTAVMLEIRLLSFSRYILQFMWLMLQLIRNTIRAPGNAD</sequence>
<protein>
    <submittedName>
        <fullName evidence="1">Uncharacterized protein</fullName>
    </submittedName>
</protein>
<dbReference type="AlphaFoldDB" id="A0A7K1SC64"/>
<organism evidence="1 2">
    <name type="scientific">Spirosoma arboris</name>
    <dbReference type="NCBI Taxonomy" id="2682092"/>
    <lineage>
        <taxon>Bacteria</taxon>
        <taxon>Pseudomonadati</taxon>
        <taxon>Bacteroidota</taxon>
        <taxon>Cytophagia</taxon>
        <taxon>Cytophagales</taxon>
        <taxon>Cytophagaceae</taxon>
        <taxon>Spirosoma</taxon>
    </lineage>
</organism>
<proteinExistence type="predicted"/>
<reference evidence="1 2" key="1">
    <citation type="submission" date="2019-12" db="EMBL/GenBank/DDBJ databases">
        <title>Spirosoma sp. HMF4905 genome sequencing and assembly.</title>
        <authorList>
            <person name="Kang H."/>
            <person name="Cha I."/>
            <person name="Kim H."/>
            <person name="Joh K."/>
        </authorList>
    </citation>
    <scope>NUCLEOTIDE SEQUENCE [LARGE SCALE GENOMIC DNA]</scope>
    <source>
        <strain evidence="1 2">HMF4905</strain>
    </source>
</reference>
<keyword evidence="2" id="KW-1185">Reference proteome</keyword>
<accession>A0A7K1SC64</accession>
<comment type="caution">
    <text evidence="1">The sequence shown here is derived from an EMBL/GenBank/DDBJ whole genome shotgun (WGS) entry which is preliminary data.</text>
</comment>
<name>A0A7K1SC64_9BACT</name>
<dbReference type="EMBL" id="WPIN01000005">
    <property type="protein sequence ID" value="MVM31397.1"/>
    <property type="molecule type" value="Genomic_DNA"/>
</dbReference>
<dbReference type="Proteomes" id="UP000436006">
    <property type="component" value="Unassembled WGS sequence"/>
</dbReference>
<dbReference type="RefSeq" id="WP_157586038.1">
    <property type="nucleotide sequence ID" value="NZ_WPIN01000005.1"/>
</dbReference>
<evidence type="ECO:0000313" key="2">
    <source>
        <dbReference type="Proteomes" id="UP000436006"/>
    </source>
</evidence>
<gene>
    <name evidence="1" type="ORF">GO755_15235</name>
</gene>